<dbReference type="AlphaFoldDB" id="A0A7J5XZT1"/>
<organism evidence="1 2">
    <name type="scientific">Dissostichus mawsoni</name>
    <name type="common">Antarctic cod</name>
    <dbReference type="NCBI Taxonomy" id="36200"/>
    <lineage>
        <taxon>Eukaryota</taxon>
        <taxon>Metazoa</taxon>
        <taxon>Chordata</taxon>
        <taxon>Craniata</taxon>
        <taxon>Vertebrata</taxon>
        <taxon>Euteleostomi</taxon>
        <taxon>Actinopterygii</taxon>
        <taxon>Neopterygii</taxon>
        <taxon>Teleostei</taxon>
        <taxon>Neoteleostei</taxon>
        <taxon>Acanthomorphata</taxon>
        <taxon>Eupercaria</taxon>
        <taxon>Perciformes</taxon>
        <taxon>Notothenioidei</taxon>
        <taxon>Nototheniidae</taxon>
        <taxon>Dissostichus</taxon>
    </lineage>
</organism>
<name>A0A7J5XZT1_DISMA</name>
<dbReference type="Proteomes" id="UP000518266">
    <property type="component" value="Unassembled WGS sequence"/>
</dbReference>
<reference evidence="1 2" key="1">
    <citation type="submission" date="2020-03" db="EMBL/GenBank/DDBJ databases">
        <title>Dissostichus mawsoni Genome sequencing and assembly.</title>
        <authorList>
            <person name="Park H."/>
        </authorList>
    </citation>
    <scope>NUCLEOTIDE SEQUENCE [LARGE SCALE GENOMIC DNA]</scope>
    <source>
        <strain evidence="1">DM0001</strain>
        <tissue evidence="1">Muscle</tissue>
    </source>
</reference>
<evidence type="ECO:0000313" key="1">
    <source>
        <dbReference type="EMBL" id="KAF3842590.1"/>
    </source>
</evidence>
<evidence type="ECO:0000313" key="2">
    <source>
        <dbReference type="Proteomes" id="UP000518266"/>
    </source>
</evidence>
<sequence length="265" mass="29170">MQIRPKALNLTSIAPTGSSNISFSMGSTEQFTNTDQVESGGADVSKCFTNVNGRCYCQGYQGLVLHDDMFTCCHRDKVPNPICFGYSMDHFLSDRGHVQCCTVMTLTNRNDEPAERGLTALRLCLMRAARRRLDSPRTPAWSLASHHSMTRASSTAVPSSLNCTGGMSERSRLFILSVTPSSSIRTFTRNGQVSERAQSGVLNRHISFVHMLLQQGQDVRNHPKVQHLHTGSGQLQLCVGALQPGQNILIHHTRALPKTLLHGLI</sequence>
<accession>A0A7J5XZT1</accession>
<comment type="caution">
    <text evidence="1">The sequence shown here is derived from an EMBL/GenBank/DDBJ whole genome shotgun (WGS) entry which is preliminary data.</text>
</comment>
<dbReference type="EMBL" id="JAAKFY010000019">
    <property type="protein sequence ID" value="KAF3842590.1"/>
    <property type="molecule type" value="Genomic_DNA"/>
</dbReference>
<keyword evidence="2" id="KW-1185">Reference proteome</keyword>
<proteinExistence type="predicted"/>
<gene>
    <name evidence="1" type="ORF">F7725_024541</name>
</gene>
<protein>
    <submittedName>
        <fullName evidence="1">Uncharacterized protein</fullName>
    </submittedName>
</protein>